<evidence type="ECO:0000313" key="2">
    <source>
        <dbReference type="Proteomes" id="UP001060085"/>
    </source>
</evidence>
<dbReference type="EMBL" id="CM044707">
    <property type="protein sequence ID" value="KAI5655418.1"/>
    <property type="molecule type" value="Genomic_DNA"/>
</dbReference>
<name>A0ACC0A7M8_CATRO</name>
<reference evidence="2" key="1">
    <citation type="journal article" date="2023" name="Nat. Plants">
        <title>Single-cell RNA sequencing provides a high-resolution roadmap for understanding the multicellular compartmentation of specialized metabolism.</title>
        <authorList>
            <person name="Sun S."/>
            <person name="Shen X."/>
            <person name="Li Y."/>
            <person name="Li Y."/>
            <person name="Wang S."/>
            <person name="Li R."/>
            <person name="Zhang H."/>
            <person name="Shen G."/>
            <person name="Guo B."/>
            <person name="Wei J."/>
            <person name="Xu J."/>
            <person name="St-Pierre B."/>
            <person name="Chen S."/>
            <person name="Sun C."/>
        </authorList>
    </citation>
    <scope>NUCLEOTIDE SEQUENCE [LARGE SCALE GENOMIC DNA]</scope>
</reference>
<proteinExistence type="predicted"/>
<evidence type="ECO:0000313" key="1">
    <source>
        <dbReference type="EMBL" id="KAI5655418.1"/>
    </source>
</evidence>
<accession>A0ACC0A7M8</accession>
<protein>
    <submittedName>
        <fullName evidence="1">Uncharacterized protein</fullName>
    </submittedName>
</protein>
<comment type="caution">
    <text evidence="1">The sequence shown here is derived from an EMBL/GenBank/DDBJ whole genome shotgun (WGS) entry which is preliminary data.</text>
</comment>
<organism evidence="1 2">
    <name type="scientific">Catharanthus roseus</name>
    <name type="common">Madagascar periwinkle</name>
    <name type="synonym">Vinca rosea</name>
    <dbReference type="NCBI Taxonomy" id="4058"/>
    <lineage>
        <taxon>Eukaryota</taxon>
        <taxon>Viridiplantae</taxon>
        <taxon>Streptophyta</taxon>
        <taxon>Embryophyta</taxon>
        <taxon>Tracheophyta</taxon>
        <taxon>Spermatophyta</taxon>
        <taxon>Magnoliopsida</taxon>
        <taxon>eudicotyledons</taxon>
        <taxon>Gunneridae</taxon>
        <taxon>Pentapetalae</taxon>
        <taxon>asterids</taxon>
        <taxon>lamiids</taxon>
        <taxon>Gentianales</taxon>
        <taxon>Apocynaceae</taxon>
        <taxon>Rauvolfioideae</taxon>
        <taxon>Vinceae</taxon>
        <taxon>Catharanthinae</taxon>
        <taxon>Catharanthus</taxon>
    </lineage>
</organism>
<sequence>MHIMARVNKILLWFLAFICINSIIVAKGTEDISDGSYDYADALSKAILFFEGQRSGNLPANQRVDWRGHSGLSDGQLDNVNLTGGYYDAGDNVKFGWPMAFSVSLLSWAAVEHRAQLSSVGQHTDLLNAIRWGTDFILKSHTSPTTFYTQVGDGNGDHQCWERPEDMDTPRTLYKITASSPGTEVAAEAAAALAASSIAFKDVDSKYSAELLSGSKSLFEFADNYRGSYSGSCPFYCSYSSYQDELLWAAAWLYKATGEDSYLNFLSVNSDWSQAVPEFSWDNKFAGAQTLLAKEYLNGKTNLAKFKSDADSFVCSLMPGSSSLQIRTTPGGLLYTRDSSNLQYATSGTMVLLFYSDVLTEARIGGVQCGSVEYSIDKIRAFAKSQIDYILGNNPMKMSYMVGFGNKYPTQLHHRGASIPSIHEHPAKVACNEGFSWYNKPEPNPNVHVGAIVGGPYQNDQFNDLRTEYSHLEPTTYMNAAFVGCVTALLGQTNEAQAHLDETITNTKVHRRFKY</sequence>
<dbReference type="Proteomes" id="UP001060085">
    <property type="component" value="Linkage Group LG07"/>
</dbReference>
<keyword evidence="2" id="KW-1185">Reference proteome</keyword>
<gene>
    <name evidence="1" type="ORF">M9H77_32605</name>
</gene>